<evidence type="ECO:0000256" key="1">
    <source>
        <dbReference type="SAM" id="Phobius"/>
    </source>
</evidence>
<feature type="transmembrane region" description="Helical" evidence="1">
    <location>
        <begin position="80"/>
        <end position="99"/>
    </location>
</feature>
<accession>A0ABR2JNE9</accession>
<protein>
    <submittedName>
        <fullName evidence="2">Uncharacterized protein</fullName>
    </submittedName>
</protein>
<keyword evidence="3" id="KW-1185">Reference proteome</keyword>
<comment type="caution">
    <text evidence="2">The sequence shown here is derived from an EMBL/GenBank/DDBJ whole genome shotgun (WGS) entry which is preliminary data.</text>
</comment>
<evidence type="ECO:0000313" key="2">
    <source>
        <dbReference type="EMBL" id="KAK8880209.1"/>
    </source>
</evidence>
<evidence type="ECO:0000313" key="3">
    <source>
        <dbReference type="Proteomes" id="UP001390339"/>
    </source>
</evidence>
<keyword evidence="1" id="KW-0472">Membrane</keyword>
<dbReference type="EMBL" id="JAPCWZ010000001">
    <property type="protein sequence ID" value="KAK8880209.1"/>
    <property type="molecule type" value="Genomic_DNA"/>
</dbReference>
<sequence length="124" mass="13665">MAYRKTLFLSLSAWYATFAAAHLYHGWKIFQDPAITLALPGHFLASYKGNYYGLTALMLTLSYQHYRWSASSSPHTKSEIRVITGLATALVSGIGAYYSQHGEPGLWPVMVFAAGFQALGWIAA</sequence>
<reference evidence="2 3" key="1">
    <citation type="journal article" date="2024" name="IMA Fungus">
        <title>Apiospora arundinis, a panoply of carbohydrate-active enzymes and secondary metabolites.</title>
        <authorList>
            <person name="Sorensen T."/>
            <person name="Petersen C."/>
            <person name="Muurmann A.T."/>
            <person name="Christiansen J.V."/>
            <person name="Brundto M.L."/>
            <person name="Overgaard C.K."/>
            <person name="Boysen A.T."/>
            <person name="Wollenberg R.D."/>
            <person name="Larsen T.O."/>
            <person name="Sorensen J.L."/>
            <person name="Nielsen K.L."/>
            <person name="Sondergaard T.E."/>
        </authorList>
    </citation>
    <scope>NUCLEOTIDE SEQUENCE [LARGE SCALE GENOMIC DNA]</scope>
    <source>
        <strain evidence="2 3">AAU 773</strain>
    </source>
</reference>
<dbReference type="Proteomes" id="UP001390339">
    <property type="component" value="Unassembled WGS sequence"/>
</dbReference>
<proteinExistence type="predicted"/>
<keyword evidence="1" id="KW-1133">Transmembrane helix</keyword>
<organism evidence="2 3">
    <name type="scientific">Apiospora arundinis</name>
    <dbReference type="NCBI Taxonomy" id="335852"/>
    <lineage>
        <taxon>Eukaryota</taxon>
        <taxon>Fungi</taxon>
        <taxon>Dikarya</taxon>
        <taxon>Ascomycota</taxon>
        <taxon>Pezizomycotina</taxon>
        <taxon>Sordariomycetes</taxon>
        <taxon>Xylariomycetidae</taxon>
        <taxon>Amphisphaeriales</taxon>
        <taxon>Apiosporaceae</taxon>
        <taxon>Apiospora</taxon>
    </lineage>
</organism>
<feature type="transmembrane region" description="Helical" evidence="1">
    <location>
        <begin position="105"/>
        <end position="123"/>
    </location>
</feature>
<name>A0ABR2JNE9_9PEZI</name>
<keyword evidence="1" id="KW-0812">Transmembrane</keyword>
<gene>
    <name evidence="2" type="ORF">PGQ11_001503</name>
</gene>